<comment type="caution">
    <text evidence="4">The sequence shown here is derived from an EMBL/GenBank/DDBJ whole genome shotgun (WGS) entry which is preliminary data.</text>
</comment>
<gene>
    <name evidence="4" type="ORF">JNB85_02270</name>
</gene>
<dbReference type="InterPro" id="IPR051462">
    <property type="entry name" value="CBS_domain-containing"/>
</dbReference>
<dbReference type="InterPro" id="IPR046342">
    <property type="entry name" value="CBS_dom_sf"/>
</dbReference>
<evidence type="ECO:0000256" key="1">
    <source>
        <dbReference type="ARBA" id="ARBA00022737"/>
    </source>
</evidence>
<dbReference type="Proteomes" id="UP000717752">
    <property type="component" value="Unassembled WGS sequence"/>
</dbReference>
<dbReference type="SMART" id="SM00116">
    <property type="entry name" value="CBS"/>
    <property type="match status" value="2"/>
</dbReference>
<evidence type="ECO:0000256" key="2">
    <source>
        <dbReference type="PROSITE-ProRule" id="PRU00703"/>
    </source>
</evidence>
<proteinExistence type="predicted"/>
<name>A0ABS7GNL3_9HYPH</name>
<dbReference type="InterPro" id="IPR000644">
    <property type="entry name" value="CBS_dom"/>
</dbReference>
<dbReference type="Gene3D" id="3.10.580.10">
    <property type="entry name" value="CBS-domain"/>
    <property type="match status" value="1"/>
</dbReference>
<evidence type="ECO:0000259" key="3">
    <source>
        <dbReference type="PROSITE" id="PS51371"/>
    </source>
</evidence>
<dbReference type="SUPFAM" id="SSF54631">
    <property type="entry name" value="CBS-domain pair"/>
    <property type="match status" value="1"/>
</dbReference>
<protein>
    <submittedName>
        <fullName evidence="4">CBS domain-containing protein</fullName>
    </submittedName>
</protein>
<evidence type="ECO:0000313" key="4">
    <source>
        <dbReference type="EMBL" id="MBW9051236.1"/>
    </source>
</evidence>
<dbReference type="PANTHER" id="PTHR48108">
    <property type="entry name" value="CBS DOMAIN-CONTAINING PROTEIN CBSX2, CHLOROPLASTIC"/>
    <property type="match status" value="1"/>
</dbReference>
<organism evidence="4 5">
    <name type="scientific">Rhizobium mesosinicum</name>
    <dbReference type="NCBI Taxonomy" id="335017"/>
    <lineage>
        <taxon>Bacteria</taxon>
        <taxon>Pseudomonadati</taxon>
        <taxon>Pseudomonadota</taxon>
        <taxon>Alphaproteobacteria</taxon>
        <taxon>Hyphomicrobiales</taxon>
        <taxon>Rhizobiaceae</taxon>
        <taxon>Rhizobium/Agrobacterium group</taxon>
        <taxon>Rhizobium</taxon>
    </lineage>
</organism>
<sequence length="138" mass="14868">MQVQDIMTRQVVTAAPDASIRDVAILMSEIDSGVIPVIDGDLLGIVTDRDIVIRAVAEGLDTNRPVSEIMTSGIESCLETDELREAASRMSELQMRRLLVFDNAGTIKGIISLGDIALLNEELAGVALEEISDDASRQ</sequence>
<reference evidence="4 5" key="1">
    <citation type="journal article" date="2021" name="MBio">
        <title>Poor Competitiveness of Bradyrhizobium in Pigeon Pea Root Colonization in Indian Soils.</title>
        <authorList>
            <person name="Chalasani D."/>
            <person name="Basu A."/>
            <person name="Pullabhotla S.V.S.R.N."/>
            <person name="Jorrin B."/>
            <person name="Neal A.L."/>
            <person name="Poole P.S."/>
            <person name="Podile A.R."/>
            <person name="Tkacz A."/>
        </authorList>
    </citation>
    <scope>NUCLEOTIDE SEQUENCE [LARGE SCALE GENOMIC DNA]</scope>
    <source>
        <strain evidence="4 5">HU56</strain>
    </source>
</reference>
<accession>A0ABS7GNL3</accession>
<dbReference type="RefSeq" id="WP_220332766.1">
    <property type="nucleotide sequence ID" value="NZ_JAEUAK010000001.1"/>
</dbReference>
<keyword evidence="1" id="KW-0677">Repeat</keyword>
<dbReference type="PANTHER" id="PTHR48108:SF34">
    <property type="entry name" value="CBS DOMAIN-CONTAINING PROTEIN YHCV"/>
    <property type="match status" value="1"/>
</dbReference>
<dbReference type="EMBL" id="JAEUAK010000001">
    <property type="protein sequence ID" value="MBW9051236.1"/>
    <property type="molecule type" value="Genomic_DNA"/>
</dbReference>
<feature type="domain" description="CBS" evidence="3">
    <location>
        <begin position="70"/>
        <end position="128"/>
    </location>
</feature>
<dbReference type="PROSITE" id="PS51371">
    <property type="entry name" value="CBS"/>
    <property type="match status" value="2"/>
</dbReference>
<feature type="domain" description="CBS" evidence="3">
    <location>
        <begin position="7"/>
        <end position="62"/>
    </location>
</feature>
<dbReference type="Pfam" id="PF00571">
    <property type="entry name" value="CBS"/>
    <property type="match status" value="2"/>
</dbReference>
<keyword evidence="5" id="KW-1185">Reference proteome</keyword>
<dbReference type="CDD" id="cd04622">
    <property type="entry name" value="CBS_pair_HRP1_like"/>
    <property type="match status" value="1"/>
</dbReference>
<evidence type="ECO:0000313" key="5">
    <source>
        <dbReference type="Proteomes" id="UP000717752"/>
    </source>
</evidence>
<keyword evidence="2" id="KW-0129">CBS domain</keyword>